<dbReference type="Gene3D" id="1.20.1250.20">
    <property type="entry name" value="MFS general substrate transporter like domains"/>
    <property type="match status" value="1"/>
</dbReference>
<keyword evidence="4 6" id="KW-1133">Transmembrane helix</keyword>
<feature type="transmembrane region" description="Helical" evidence="6">
    <location>
        <begin position="136"/>
        <end position="158"/>
    </location>
</feature>
<keyword evidence="9" id="KW-1185">Reference proteome</keyword>
<dbReference type="PANTHER" id="PTHR23505:SF79">
    <property type="entry name" value="PROTEIN SPINSTER"/>
    <property type="match status" value="1"/>
</dbReference>
<dbReference type="InterPro" id="IPR044770">
    <property type="entry name" value="MFS_spinster-like"/>
</dbReference>
<feature type="transmembrane region" description="Helical" evidence="6">
    <location>
        <begin position="164"/>
        <end position="186"/>
    </location>
</feature>
<evidence type="ECO:0000256" key="3">
    <source>
        <dbReference type="ARBA" id="ARBA00022692"/>
    </source>
</evidence>
<accession>A0A9X2VYF3</accession>
<comment type="caution">
    <text evidence="8">The sequence shown here is derived from an EMBL/GenBank/DDBJ whole genome shotgun (WGS) entry which is preliminary data.</text>
</comment>
<dbReference type="InterPro" id="IPR020846">
    <property type="entry name" value="MFS_dom"/>
</dbReference>
<dbReference type="PANTHER" id="PTHR23505">
    <property type="entry name" value="SPINSTER"/>
    <property type="match status" value="1"/>
</dbReference>
<dbReference type="SUPFAM" id="SSF103473">
    <property type="entry name" value="MFS general substrate transporter"/>
    <property type="match status" value="1"/>
</dbReference>
<feature type="transmembrane region" description="Helical" evidence="6">
    <location>
        <begin position="384"/>
        <end position="407"/>
    </location>
</feature>
<feature type="transmembrane region" description="Helical" evidence="6">
    <location>
        <begin position="103"/>
        <end position="124"/>
    </location>
</feature>
<sequence length="423" mass="44342">MRRWRRSAPRFALFLITLVGLIGFVDRIVVNALVEPLKAEFGLSDQQIGLLGFAYSALNIVLGVVVARFAESRRRLTFTTVGTLLWSIAATGCGFVQSWYQLLAARIAVGIGEAVGLPANQSLVADYFPPNRRATAMSVLLLAAPLGAFVGLAGGGYVAQIWGWRWAFIVTGLPGIVIAGVIWLFLKEPARGGHDAAADDAVPPIGAVVRRFLELPSARHLVIGSAIGAMIGFGLIAFLSALMTRRFGLSVGDAGLTTALISSIPAAISTIAGGVIADRLAPRFPSSYALVPAISLLLAAPLYLIAFTRGDLAPFVVFTMLAAVLQFSFLGVTVGTLQNMMHPRMRATANALTNIFGGLIGGMGPVIVGTLSDRLAGAGLPSHLALGHAMAGAALMSLWAAAHYFIAARTVAADLAMVREGRL</sequence>
<dbReference type="InterPro" id="IPR036259">
    <property type="entry name" value="MFS_trans_sf"/>
</dbReference>
<keyword evidence="3 6" id="KW-0812">Transmembrane</keyword>
<dbReference type="CDD" id="cd17328">
    <property type="entry name" value="MFS_spinster_like"/>
    <property type="match status" value="1"/>
</dbReference>
<protein>
    <submittedName>
        <fullName evidence="8">MFS transporter</fullName>
    </submittedName>
</protein>
<organism evidence="8 9">
    <name type="scientific">Tsuneonella litorea</name>
    <dbReference type="NCBI Taxonomy" id="2976475"/>
    <lineage>
        <taxon>Bacteria</taxon>
        <taxon>Pseudomonadati</taxon>
        <taxon>Pseudomonadota</taxon>
        <taxon>Alphaproteobacteria</taxon>
        <taxon>Sphingomonadales</taxon>
        <taxon>Erythrobacteraceae</taxon>
        <taxon>Tsuneonella</taxon>
    </lineage>
</organism>
<dbReference type="GO" id="GO:0016020">
    <property type="term" value="C:membrane"/>
    <property type="evidence" value="ECO:0007669"/>
    <property type="project" value="UniProtKB-SubCell"/>
</dbReference>
<dbReference type="GO" id="GO:0022857">
    <property type="term" value="F:transmembrane transporter activity"/>
    <property type="evidence" value="ECO:0007669"/>
    <property type="project" value="InterPro"/>
</dbReference>
<feature type="domain" description="Major facilitator superfamily (MFS) profile" evidence="7">
    <location>
        <begin position="12"/>
        <end position="411"/>
    </location>
</feature>
<reference evidence="8" key="1">
    <citation type="submission" date="2022-09" db="EMBL/GenBank/DDBJ databases">
        <title>The genome sequence of Tsuneonella sp. YG55.</title>
        <authorList>
            <person name="Liu Y."/>
        </authorList>
    </citation>
    <scope>NUCLEOTIDE SEQUENCE</scope>
    <source>
        <strain evidence="8">YG55</strain>
    </source>
</reference>
<evidence type="ECO:0000259" key="7">
    <source>
        <dbReference type="PROSITE" id="PS50850"/>
    </source>
</evidence>
<evidence type="ECO:0000256" key="6">
    <source>
        <dbReference type="SAM" id="Phobius"/>
    </source>
</evidence>
<evidence type="ECO:0000256" key="2">
    <source>
        <dbReference type="ARBA" id="ARBA00022448"/>
    </source>
</evidence>
<feature type="transmembrane region" description="Helical" evidence="6">
    <location>
        <begin position="51"/>
        <end position="69"/>
    </location>
</feature>
<comment type="subcellular location">
    <subcellularLocation>
        <location evidence="1">Membrane</location>
        <topology evidence="1">Multi-pass membrane protein</topology>
    </subcellularLocation>
</comment>
<feature type="transmembrane region" description="Helical" evidence="6">
    <location>
        <begin position="254"/>
        <end position="276"/>
    </location>
</feature>
<dbReference type="PROSITE" id="PS50850">
    <property type="entry name" value="MFS"/>
    <property type="match status" value="1"/>
</dbReference>
<name>A0A9X2VYF3_9SPHN</name>
<proteinExistence type="predicted"/>
<dbReference type="EMBL" id="JAOAMV010000001">
    <property type="protein sequence ID" value="MCT2557603.1"/>
    <property type="molecule type" value="Genomic_DNA"/>
</dbReference>
<keyword evidence="5 6" id="KW-0472">Membrane</keyword>
<gene>
    <name evidence="8" type="ORF">N0B51_01270</name>
</gene>
<evidence type="ECO:0000256" key="1">
    <source>
        <dbReference type="ARBA" id="ARBA00004141"/>
    </source>
</evidence>
<dbReference type="AlphaFoldDB" id="A0A9X2VYF3"/>
<evidence type="ECO:0000256" key="4">
    <source>
        <dbReference type="ARBA" id="ARBA00022989"/>
    </source>
</evidence>
<dbReference type="Pfam" id="PF07690">
    <property type="entry name" value="MFS_1"/>
    <property type="match status" value="1"/>
</dbReference>
<dbReference type="InterPro" id="IPR011701">
    <property type="entry name" value="MFS"/>
</dbReference>
<keyword evidence="2" id="KW-0813">Transport</keyword>
<feature type="transmembrane region" description="Helical" evidence="6">
    <location>
        <begin position="312"/>
        <end position="337"/>
    </location>
</feature>
<feature type="transmembrane region" description="Helical" evidence="6">
    <location>
        <begin position="288"/>
        <end position="306"/>
    </location>
</feature>
<feature type="transmembrane region" description="Helical" evidence="6">
    <location>
        <begin position="349"/>
        <end position="372"/>
    </location>
</feature>
<feature type="transmembrane region" description="Helical" evidence="6">
    <location>
        <begin position="220"/>
        <end position="242"/>
    </location>
</feature>
<evidence type="ECO:0000256" key="5">
    <source>
        <dbReference type="ARBA" id="ARBA00023136"/>
    </source>
</evidence>
<feature type="transmembrane region" description="Helical" evidence="6">
    <location>
        <begin position="76"/>
        <end position="97"/>
    </location>
</feature>
<evidence type="ECO:0000313" key="8">
    <source>
        <dbReference type="EMBL" id="MCT2557603.1"/>
    </source>
</evidence>
<dbReference type="RefSeq" id="WP_259960377.1">
    <property type="nucleotide sequence ID" value="NZ_JAOAMV010000001.1"/>
</dbReference>
<evidence type="ECO:0000313" key="9">
    <source>
        <dbReference type="Proteomes" id="UP001142648"/>
    </source>
</evidence>
<dbReference type="Proteomes" id="UP001142648">
    <property type="component" value="Unassembled WGS sequence"/>
</dbReference>